<feature type="region of interest" description="Disordered" evidence="1">
    <location>
        <begin position="35"/>
        <end position="65"/>
    </location>
</feature>
<evidence type="ECO:0000313" key="3">
    <source>
        <dbReference type="Proteomes" id="UP001189624"/>
    </source>
</evidence>
<sequence length="65" mass="7787">MNGLFIIRVLDLFAQWWKSLNEKNRMKWLIQSSPGVNHARRRRQEEKPKFFDRAPVESVGKSEET</sequence>
<feature type="compositionally biased region" description="Basic and acidic residues" evidence="1">
    <location>
        <begin position="43"/>
        <end position="65"/>
    </location>
</feature>
<reference evidence="2" key="1">
    <citation type="submission" date="2023-10" db="EMBL/GenBank/DDBJ databases">
        <authorList>
            <person name="Domelevo Entfellner J.-B."/>
        </authorList>
    </citation>
    <scope>NUCLEOTIDE SEQUENCE</scope>
</reference>
<dbReference type="AlphaFoldDB" id="A0AA86VWS6"/>
<dbReference type="Proteomes" id="UP001189624">
    <property type="component" value="Chromosome 2"/>
</dbReference>
<accession>A0AA86VWS6</accession>
<keyword evidence="3" id="KW-1185">Reference proteome</keyword>
<dbReference type="Gramene" id="rna-AYBTSS11_LOCUS5754">
    <property type="protein sequence ID" value="CAJ1932313.1"/>
    <property type="gene ID" value="gene-AYBTSS11_LOCUS5754"/>
</dbReference>
<evidence type="ECO:0000313" key="2">
    <source>
        <dbReference type="EMBL" id="CAJ1932313.1"/>
    </source>
</evidence>
<name>A0AA86VWS6_9FABA</name>
<proteinExistence type="predicted"/>
<gene>
    <name evidence="2" type="ORF">AYBTSS11_LOCUS5754</name>
</gene>
<evidence type="ECO:0000256" key="1">
    <source>
        <dbReference type="SAM" id="MobiDB-lite"/>
    </source>
</evidence>
<organism evidence="2 3">
    <name type="scientific">Sphenostylis stenocarpa</name>
    <dbReference type="NCBI Taxonomy" id="92480"/>
    <lineage>
        <taxon>Eukaryota</taxon>
        <taxon>Viridiplantae</taxon>
        <taxon>Streptophyta</taxon>
        <taxon>Embryophyta</taxon>
        <taxon>Tracheophyta</taxon>
        <taxon>Spermatophyta</taxon>
        <taxon>Magnoliopsida</taxon>
        <taxon>eudicotyledons</taxon>
        <taxon>Gunneridae</taxon>
        <taxon>Pentapetalae</taxon>
        <taxon>rosids</taxon>
        <taxon>fabids</taxon>
        <taxon>Fabales</taxon>
        <taxon>Fabaceae</taxon>
        <taxon>Papilionoideae</taxon>
        <taxon>50 kb inversion clade</taxon>
        <taxon>NPAAA clade</taxon>
        <taxon>indigoferoid/millettioid clade</taxon>
        <taxon>Phaseoleae</taxon>
        <taxon>Sphenostylis</taxon>
    </lineage>
</organism>
<dbReference type="EMBL" id="OY731399">
    <property type="protein sequence ID" value="CAJ1932313.1"/>
    <property type="molecule type" value="Genomic_DNA"/>
</dbReference>
<protein>
    <submittedName>
        <fullName evidence="2">Uncharacterized protein</fullName>
    </submittedName>
</protein>